<comment type="caution">
    <text evidence="7">The sequence shown here is derived from an EMBL/GenBank/DDBJ whole genome shotgun (WGS) entry which is preliminary data.</text>
</comment>
<evidence type="ECO:0000256" key="5">
    <source>
        <dbReference type="PIRSR" id="PIRSR036979-1"/>
    </source>
</evidence>
<evidence type="ECO:0000313" key="8">
    <source>
        <dbReference type="Proteomes" id="UP000267469"/>
    </source>
</evidence>
<evidence type="ECO:0000313" key="7">
    <source>
        <dbReference type="EMBL" id="RNL74417.1"/>
    </source>
</evidence>
<comment type="similarity">
    <text evidence="6">Belongs to the arginase family.</text>
</comment>
<dbReference type="GO" id="GO:0046872">
    <property type="term" value="F:metal ion binding"/>
    <property type="evidence" value="ECO:0007669"/>
    <property type="project" value="UniProtKB-KW"/>
</dbReference>
<dbReference type="GO" id="GO:0008783">
    <property type="term" value="F:agmatinase activity"/>
    <property type="evidence" value="ECO:0007669"/>
    <property type="project" value="TreeGrafter"/>
</dbReference>
<keyword evidence="1 5" id="KW-0479">Metal-binding</keyword>
<protein>
    <submittedName>
        <fullName evidence="7">Arginase</fullName>
    </submittedName>
</protein>
<dbReference type="GO" id="GO:0033389">
    <property type="term" value="P:putrescine biosynthetic process from arginine, via agmatine"/>
    <property type="evidence" value="ECO:0007669"/>
    <property type="project" value="TreeGrafter"/>
</dbReference>
<dbReference type="Proteomes" id="UP000267469">
    <property type="component" value="Unassembled WGS sequence"/>
</dbReference>
<organism evidence="7 8">
    <name type="scientific">Sinomicrobium pectinilyticum</name>
    <dbReference type="NCBI Taxonomy" id="1084421"/>
    <lineage>
        <taxon>Bacteria</taxon>
        <taxon>Pseudomonadati</taxon>
        <taxon>Bacteroidota</taxon>
        <taxon>Flavobacteriia</taxon>
        <taxon>Flavobacteriales</taxon>
        <taxon>Flavobacteriaceae</taxon>
        <taxon>Sinomicrobium</taxon>
    </lineage>
</organism>
<dbReference type="InterPro" id="IPR006035">
    <property type="entry name" value="Ureohydrolase"/>
</dbReference>
<dbReference type="Gene3D" id="3.40.800.10">
    <property type="entry name" value="Ureohydrolase domain"/>
    <property type="match status" value="1"/>
</dbReference>
<comment type="cofactor">
    <cofactor evidence="5">
        <name>Mn(2+)</name>
        <dbReference type="ChEBI" id="CHEBI:29035"/>
    </cofactor>
    <text evidence="5">Binds 2 manganese ions per subunit.</text>
</comment>
<feature type="binding site" evidence="5">
    <location>
        <position position="271"/>
    </location>
    <ligand>
        <name>Mn(2+)</name>
        <dbReference type="ChEBI" id="CHEBI:29035"/>
        <label>1</label>
    </ligand>
</feature>
<evidence type="ECO:0000256" key="1">
    <source>
        <dbReference type="ARBA" id="ARBA00022723"/>
    </source>
</evidence>
<dbReference type="AlphaFoldDB" id="A0A3N0DFF1"/>
<evidence type="ECO:0000256" key="6">
    <source>
        <dbReference type="PROSITE-ProRule" id="PRU00742"/>
    </source>
</evidence>
<sequence>MRNFLCLYTLRDMEKIVSRRKGEVKFGERIRLLNEGQEMEEQLLESKAKYVLFGIPEDIGIAGNNGRKGARHAWAATLQQLLNTQNQRNNKAKRILLLGHLDFSEEMKELDAMDPSRDTYIERARELTAQIDAEVTDLVRKIVTAGKKPIVIGGGHNNCYGIIKGCALALGKPVNSINIDAHTDFRSLEGRHSGNGFSYAFREGFLQRYFIFGLHKNYTSKSIYKKLEDQSDHIRFNTLEDLLLPSENGLDYQMEQALHFIKRDPYGIEIDCDAIQNAPSSAMTPAGFTLEQVRKLIHHWKSNKNVQYLHICEAAPQPENDNETRLTGKLISYLVTDFIRK</sequence>
<dbReference type="PROSITE" id="PS51409">
    <property type="entry name" value="ARGINASE_2"/>
    <property type="match status" value="1"/>
</dbReference>
<dbReference type="PANTHER" id="PTHR11358">
    <property type="entry name" value="ARGINASE/AGMATINASE"/>
    <property type="match status" value="1"/>
</dbReference>
<name>A0A3N0DFF1_SINP1</name>
<feature type="binding site" evidence="5">
    <location>
        <position position="182"/>
    </location>
    <ligand>
        <name>Mn(2+)</name>
        <dbReference type="ChEBI" id="CHEBI:29035"/>
        <label>1</label>
    </ligand>
</feature>
<feature type="binding site" evidence="5">
    <location>
        <position position="184"/>
    </location>
    <ligand>
        <name>Mn(2+)</name>
        <dbReference type="ChEBI" id="CHEBI:29035"/>
        <label>1</label>
    </ligand>
</feature>
<feature type="binding site" evidence="5">
    <location>
        <position position="180"/>
    </location>
    <ligand>
        <name>Mn(2+)</name>
        <dbReference type="ChEBI" id="CHEBI:29035"/>
        <label>1</label>
    </ligand>
</feature>
<dbReference type="PANTHER" id="PTHR11358:SF35">
    <property type="entry name" value="FORMIMIDOYLGLUTAMASE"/>
    <property type="match status" value="1"/>
</dbReference>
<reference evidence="7 8" key="1">
    <citation type="submission" date="2018-10" db="EMBL/GenBank/DDBJ databases">
        <title>Sinomicrobium pectinilyticum sp. nov., a pectinase-producing bacterium isolated from alkaline and saline soil, and emended description of the genus Sinomicrobium.</title>
        <authorList>
            <person name="Cheng B."/>
            <person name="Li C."/>
            <person name="Lai Q."/>
            <person name="Du M."/>
            <person name="Shao Z."/>
            <person name="Xu P."/>
            <person name="Yang C."/>
        </authorList>
    </citation>
    <scope>NUCLEOTIDE SEQUENCE [LARGE SCALE GENOMIC DNA]</scope>
    <source>
        <strain evidence="7 8">5DNS001</strain>
    </source>
</reference>
<dbReference type="PIRSF" id="PIRSF036979">
    <property type="entry name" value="Arginase"/>
    <property type="match status" value="1"/>
</dbReference>
<dbReference type="SUPFAM" id="SSF52768">
    <property type="entry name" value="Arginase/deacetylase"/>
    <property type="match status" value="1"/>
</dbReference>
<keyword evidence="4 5" id="KW-0464">Manganese</keyword>
<accession>A0A3N0DFF1</accession>
<evidence type="ECO:0000256" key="2">
    <source>
        <dbReference type="ARBA" id="ARBA00022801"/>
    </source>
</evidence>
<proteinExistence type="inferred from homology"/>
<dbReference type="OrthoDB" id="9788689at2"/>
<feature type="binding site" evidence="5">
    <location>
        <position position="273"/>
    </location>
    <ligand>
        <name>Mn(2+)</name>
        <dbReference type="ChEBI" id="CHEBI:29035"/>
        <label>1</label>
    </ligand>
</feature>
<keyword evidence="3" id="KW-0369">Histidine metabolism</keyword>
<keyword evidence="8" id="KW-1185">Reference proteome</keyword>
<dbReference type="Pfam" id="PF00491">
    <property type="entry name" value="Arginase"/>
    <property type="match status" value="1"/>
</dbReference>
<dbReference type="RefSeq" id="WP_123218177.1">
    <property type="nucleotide sequence ID" value="NZ_RJTM01000178.1"/>
</dbReference>
<evidence type="ECO:0000256" key="4">
    <source>
        <dbReference type="ARBA" id="ARBA00023211"/>
    </source>
</evidence>
<evidence type="ECO:0000256" key="3">
    <source>
        <dbReference type="ARBA" id="ARBA00022808"/>
    </source>
</evidence>
<keyword evidence="2" id="KW-0378">Hydrolase</keyword>
<dbReference type="CDD" id="cd09988">
    <property type="entry name" value="Formimidoylglutamase"/>
    <property type="match status" value="1"/>
</dbReference>
<dbReference type="EMBL" id="RJTM01000178">
    <property type="protein sequence ID" value="RNL74417.1"/>
    <property type="molecule type" value="Genomic_DNA"/>
</dbReference>
<dbReference type="InterPro" id="IPR023696">
    <property type="entry name" value="Ureohydrolase_dom_sf"/>
</dbReference>
<feature type="binding site" evidence="5">
    <location>
        <position position="156"/>
    </location>
    <ligand>
        <name>Mn(2+)</name>
        <dbReference type="ChEBI" id="CHEBI:29035"/>
        <label>1</label>
    </ligand>
</feature>
<gene>
    <name evidence="7" type="ORF">ED312_22010</name>
</gene>
<dbReference type="GO" id="GO:0006547">
    <property type="term" value="P:L-histidine metabolic process"/>
    <property type="evidence" value="ECO:0007669"/>
    <property type="project" value="UniProtKB-KW"/>
</dbReference>